<evidence type="ECO:0000313" key="2">
    <source>
        <dbReference type="Proteomes" id="UP001177021"/>
    </source>
</evidence>
<proteinExistence type="predicted"/>
<name>A0ACB0K2L5_TRIPR</name>
<reference evidence="1" key="1">
    <citation type="submission" date="2023-10" db="EMBL/GenBank/DDBJ databases">
        <authorList>
            <person name="Rodriguez Cubillos JULIANA M."/>
            <person name="De Vega J."/>
        </authorList>
    </citation>
    <scope>NUCLEOTIDE SEQUENCE</scope>
</reference>
<dbReference type="Proteomes" id="UP001177021">
    <property type="component" value="Unassembled WGS sequence"/>
</dbReference>
<accession>A0ACB0K2L5</accession>
<keyword evidence="2" id="KW-1185">Reference proteome</keyword>
<protein>
    <submittedName>
        <fullName evidence="1">Uncharacterized protein</fullName>
    </submittedName>
</protein>
<organism evidence="1 2">
    <name type="scientific">Trifolium pratense</name>
    <name type="common">Red clover</name>
    <dbReference type="NCBI Taxonomy" id="57577"/>
    <lineage>
        <taxon>Eukaryota</taxon>
        <taxon>Viridiplantae</taxon>
        <taxon>Streptophyta</taxon>
        <taxon>Embryophyta</taxon>
        <taxon>Tracheophyta</taxon>
        <taxon>Spermatophyta</taxon>
        <taxon>Magnoliopsida</taxon>
        <taxon>eudicotyledons</taxon>
        <taxon>Gunneridae</taxon>
        <taxon>Pentapetalae</taxon>
        <taxon>rosids</taxon>
        <taxon>fabids</taxon>
        <taxon>Fabales</taxon>
        <taxon>Fabaceae</taxon>
        <taxon>Papilionoideae</taxon>
        <taxon>50 kb inversion clade</taxon>
        <taxon>NPAAA clade</taxon>
        <taxon>Hologalegina</taxon>
        <taxon>IRL clade</taxon>
        <taxon>Trifolieae</taxon>
        <taxon>Trifolium</taxon>
    </lineage>
</organism>
<dbReference type="EMBL" id="CASHSV030000132">
    <property type="protein sequence ID" value="CAJ2651401.1"/>
    <property type="molecule type" value="Genomic_DNA"/>
</dbReference>
<sequence length="133" mass="15918">MIWCNSKDGQLSTKQATLHLSTTVTVSWAVWLWKKSIRPSNSFVSRKLPLRKEVARTFVDNVKTLKWIIELVTWKYREAGVKMATSPYEEPQSKIIEENAKRMESFLEFIQMHFYHTNAFFLWVYHNFDFICY</sequence>
<comment type="caution">
    <text evidence="1">The sequence shown here is derived from an EMBL/GenBank/DDBJ whole genome shotgun (WGS) entry which is preliminary data.</text>
</comment>
<evidence type="ECO:0000313" key="1">
    <source>
        <dbReference type="EMBL" id="CAJ2651401.1"/>
    </source>
</evidence>
<gene>
    <name evidence="1" type="ORF">MILVUS5_LOCUS19044</name>
</gene>